<dbReference type="Gene3D" id="2.60.40.2080">
    <property type="match status" value="2"/>
</dbReference>
<accession>A0ABR0EQV9</accession>
<dbReference type="Pfam" id="PF09458">
    <property type="entry name" value="H_lectin"/>
    <property type="match status" value="1"/>
</dbReference>
<proteinExistence type="predicted"/>
<sequence>MSSWFLGREKQQAIKSKEDTMAGLSNPNLFLDEGAQGFTHLNDAGPDNGTFSLAEVREDSRQADRGGSRIIALPKDRYQKPPQLAKGLKACDLKYQSRDRDGNRAIDLEVNIATHPKNTSTIRPVIQARNSSNSTQLVYDAEMNWMEAKQGAKDCIIMTTKWDLAAGEKKKRVDFPRVFDKDVEVLCWIKDFRFLTYDGSPYSVDAWATDVTPQGFTANASGSRCAERLGATWIVYYKGKQKVASGSFSTEDVEDREDEQPQNAGRVEFAEGTFSKPPTVLVGLSQFDHAGSRDLRLGVYVTAVDESGFDWRLNTWGENSNDALRSAEATFLALDFV</sequence>
<name>A0ABR0EQV9_ZASCE</name>
<reference evidence="2 3" key="1">
    <citation type="journal article" date="2023" name="G3 (Bethesda)">
        <title>A chromosome-level genome assembly of Zasmidium syzygii isolated from banana leaves.</title>
        <authorList>
            <person name="van Westerhoven A.C."/>
            <person name="Mehrabi R."/>
            <person name="Talebi R."/>
            <person name="Steentjes M.B.F."/>
            <person name="Corcolon B."/>
            <person name="Chong P.A."/>
            <person name="Kema G.H.J."/>
            <person name="Seidl M.F."/>
        </authorList>
    </citation>
    <scope>NUCLEOTIDE SEQUENCE [LARGE SCALE GENOMIC DNA]</scope>
    <source>
        <strain evidence="2 3">P124</strain>
    </source>
</reference>
<protein>
    <recommendedName>
        <fullName evidence="1">H-type lectin domain-containing protein</fullName>
    </recommendedName>
</protein>
<dbReference type="Proteomes" id="UP001305779">
    <property type="component" value="Unassembled WGS sequence"/>
</dbReference>
<dbReference type="InterPro" id="IPR037221">
    <property type="entry name" value="H-type_lectin_dom_sf"/>
</dbReference>
<feature type="domain" description="H-type lectin" evidence="1">
    <location>
        <begin position="267"/>
        <end position="332"/>
    </location>
</feature>
<evidence type="ECO:0000313" key="2">
    <source>
        <dbReference type="EMBL" id="KAK4503857.1"/>
    </source>
</evidence>
<evidence type="ECO:0000259" key="1">
    <source>
        <dbReference type="Pfam" id="PF09458"/>
    </source>
</evidence>
<comment type="caution">
    <text evidence="2">The sequence shown here is derived from an EMBL/GenBank/DDBJ whole genome shotgun (WGS) entry which is preliminary data.</text>
</comment>
<dbReference type="InterPro" id="IPR019019">
    <property type="entry name" value="H-type_lectin_domain"/>
</dbReference>
<evidence type="ECO:0000313" key="3">
    <source>
        <dbReference type="Proteomes" id="UP001305779"/>
    </source>
</evidence>
<dbReference type="EMBL" id="JAXOVC010000003">
    <property type="protein sequence ID" value="KAK4503857.1"/>
    <property type="molecule type" value="Genomic_DNA"/>
</dbReference>
<dbReference type="SUPFAM" id="SSF141086">
    <property type="entry name" value="Agglutinin HPA-like"/>
    <property type="match status" value="2"/>
</dbReference>
<organism evidence="2 3">
    <name type="scientific">Zasmidium cellare</name>
    <name type="common">Wine cellar mold</name>
    <name type="synonym">Racodium cellare</name>
    <dbReference type="NCBI Taxonomy" id="395010"/>
    <lineage>
        <taxon>Eukaryota</taxon>
        <taxon>Fungi</taxon>
        <taxon>Dikarya</taxon>
        <taxon>Ascomycota</taxon>
        <taxon>Pezizomycotina</taxon>
        <taxon>Dothideomycetes</taxon>
        <taxon>Dothideomycetidae</taxon>
        <taxon>Mycosphaerellales</taxon>
        <taxon>Mycosphaerellaceae</taxon>
        <taxon>Zasmidium</taxon>
    </lineage>
</organism>
<gene>
    <name evidence="2" type="ORF">PRZ48_004772</name>
</gene>
<keyword evidence="3" id="KW-1185">Reference proteome</keyword>